<keyword evidence="2 4" id="KW-0238">DNA-binding</keyword>
<dbReference type="Gene3D" id="1.10.357.10">
    <property type="entry name" value="Tetracycline Repressor, domain 2"/>
    <property type="match status" value="1"/>
</dbReference>
<evidence type="ECO:0000256" key="4">
    <source>
        <dbReference type="PROSITE-ProRule" id="PRU00335"/>
    </source>
</evidence>
<keyword evidence="1" id="KW-0805">Transcription regulation</keyword>
<evidence type="ECO:0000256" key="5">
    <source>
        <dbReference type="SAM" id="MobiDB-lite"/>
    </source>
</evidence>
<evidence type="ECO:0000313" key="7">
    <source>
        <dbReference type="EMBL" id="MBC2594737.1"/>
    </source>
</evidence>
<dbReference type="PANTHER" id="PTHR30055">
    <property type="entry name" value="HTH-TYPE TRANSCRIPTIONAL REGULATOR RUTR"/>
    <property type="match status" value="1"/>
</dbReference>
<dbReference type="EMBL" id="JACHVB010000034">
    <property type="protein sequence ID" value="MBC2594737.1"/>
    <property type="molecule type" value="Genomic_DNA"/>
</dbReference>
<keyword evidence="8" id="KW-1185">Reference proteome</keyword>
<evidence type="ECO:0000256" key="2">
    <source>
        <dbReference type="ARBA" id="ARBA00023125"/>
    </source>
</evidence>
<dbReference type="PANTHER" id="PTHR30055:SF234">
    <property type="entry name" value="HTH-TYPE TRANSCRIPTIONAL REGULATOR BETI"/>
    <property type="match status" value="1"/>
</dbReference>
<dbReference type="InterPro" id="IPR001647">
    <property type="entry name" value="HTH_TetR"/>
</dbReference>
<keyword evidence="3" id="KW-0804">Transcription</keyword>
<reference evidence="7 8" key="1">
    <citation type="submission" date="2020-07" db="EMBL/GenBank/DDBJ databases">
        <authorList>
            <person name="Feng X."/>
        </authorList>
    </citation>
    <scope>NUCLEOTIDE SEQUENCE [LARGE SCALE GENOMIC DNA]</scope>
    <source>
        <strain evidence="7 8">JCM31066</strain>
    </source>
</reference>
<evidence type="ECO:0000313" key="8">
    <source>
        <dbReference type="Proteomes" id="UP000546464"/>
    </source>
</evidence>
<gene>
    <name evidence="7" type="ORF">H5P28_10740</name>
</gene>
<feature type="compositionally biased region" description="Acidic residues" evidence="5">
    <location>
        <begin position="188"/>
        <end position="197"/>
    </location>
</feature>
<dbReference type="PRINTS" id="PR00455">
    <property type="entry name" value="HTHTETR"/>
</dbReference>
<evidence type="ECO:0000259" key="6">
    <source>
        <dbReference type="PROSITE" id="PS50977"/>
    </source>
</evidence>
<organism evidence="7 8">
    <name type="scientific">Ruficoccus amylovorans</name>
    <dbReference type="NCBI Taxonomy" id="1804625"/>
    <lineage>
        <taxon>Bacteria</taxon>
        <taxon>Pseudomonadati</taxon>
        <taxon>Verrucomicrobiota</taxon>
        <taxon>Opitutia</taxon>
        <taxon>Puniceicoccales</taxon>
        <taxon>Cerasicoccaceae</taxon>
        <taxon>Ruficoccus</taxon>
    </lineage>
</organism>
<comment type="caution">
    <text evidence="7">The sequence shown here is derived from an EMBL/GenBank/DDBJ whole genome shotgun (WGS) entry which is preliminary data.</text>
</comment>
<dbReference type="GO" id="GO:0000976">
    <property type="term" value="F:transcription cis-regulatory region binding"/>
    <property type="evidence" value="ECO:0007669"/>
    <property type="project" value="TreeGrafter"/>
</dbReference>
<dbReference type="Proteomes" id="UP000546464">
    <property type="component" value="Unassembled WGS sequence"/>
</dbReference>
<feature type="region of interest" description="Disordered" evidence="5">
    <location>
        <begin position="175"/>
        <end position="197"/>
    </location>
</feature>
<accession>A0A842HGQ0</accession>
<proteinExistence type="predicted"/>
<feature type="DNA-binding region" description="H-T-H motif" evidence="4">
    <location>
        <begin position="29"/>
        <end position="48"/>
    </location>
</feature>
<dbReference type="GO" id="GO:0003700">
    <property type="term" value="F:DNA-binding transcription factor activity"/>
    <property type="evidence" value="ECO:0007669"/>
    <property type="project" value="TreeGrafter"/>
</dbReference>
<name>A0A842HGQ0_9BACT</name>
<dbReference type="InterPro" id="IPR050109">
    <property type="entry name" value="HTH-type_TetR-like_transc_reg"/>
</dbReference>
<dbReference type="InterPro" id="IPR009057">
    <property type="entry name" value="Homeodomain-like_sf"/>
</dbReference>
<protein>
    <submittedName>
        <fullName evidence="7">TetR/AcrR family transcriptional regulator</fullName>
    </submittedName>
</protein>
<dbReference type="AlphaFoldDB" id="A0A842HGQ0"/>
<dbReference type="PROSITE" id="PS50977">
    <property type="entry name" value="HTH_TETR_2"/>
    <property type="match status" value="1"/>
</dbReference>
<dbReference type="SUPFAM" id="SSF46689">
    <property type="entry name" value="Homeodomain-like"/>
    <property type="match status" value="1"/>
</dbReference>
<dbReference type="RefSeq" id="WP_185675705.1">
    <property type="nucleotide sequence ID" value="NZ_JACHVB010000034.1"/>
</dbReference>
<sequence length="197" mass="21961">MKRNRAHTEERIAQAAVDLILQGGFHELGINHVAARSGVDKVLIYRYFKGLDGLMEHIAANTDFFPPAATLFPEEATGDLSDFVNNYRKALQSRPLTRVLLAWRTTADNPLTRAVSEHRQHFWREVEDFAHPAGEADRAFLGCLRPVLEDSVPESDVFVALAHFSYAPAVPAEARSRAREQATATATPEEELPTNLL</sequence>
<dbReference type="Pfam" id="PF00440">
    <property type="entry name" value="TetR_N"/>
    <property type="match status" value="1"/>
</dbReference>
<feature type="domain" description="HTH tetR-type" evidence="6">
    <location>
        <begin position="6"/>
        <end position="66"/>
    </location>
</feature>
<evidence type="ECO:0000256" key="1">
    <source>
        <dbReference type="ARBA" id="ARBA00023015"/>
    </source>
</evidence>
<evidence type="ECO:0000256" key="3">
    <source>
        <dbReference type="ARBA" id="ARBA00023163"/>
    </source>
</evidence>